<dbReference type="Pfam" id="PF01476">
    <property type="entry name" value="LysM"/>
    <property type="match status" value="2"/>
</dbReference>
<evidence type="ECO:0000313" key="3">
    <source>
        <dbReference type="EMBL" id="PIT96606.1"/>
    </source>
</evidence>
<dbReference type="SUPFAM" id="SSF51261">
    <property type="entry name" value="Duplicated hybrid motif"/>
    <property type="match status" value="1"/>
</dbReference>
<dbReference type="InterPro" id="IPR016047">
    <property type="entry name" value="M23ase_b-sheet_dom"/>
</dbReference>
<accession>A0A2M6WV85</accession>
<feature type="transmembrane region" description="Helical" evidence="1">
    <location>
        <begin position="44"/>
        <end position="69"/>
    </location>
</feature>
<evidence type="ECO:0000259" key="2">
    <source>
        <dbReference type="PROSITE" id="PS51782"/>
    </source>
</evidence>
<evidence type="ECO:0000256" key="1">
    <source>
        <dbReference type="SAM" id="Phobius"/>
    </source>
</evidence>
<dbReference type="InterPro" id="IPR036779">
    <property type="entry name" value="LysM_dom_sf"/>
</dbReference>
<protein>
    <recommendedName>
        <fullName evidence="2">LysM domain-containing protein</fullName>
    </recommendedName>
</protein>
<organism evidence="3 4">
    <name type="scientific">Candidatus Campbellbacteria bacterium CG10_big_fil_rev_8_21_14_0_10_35_52</name>
    <dbReference type="NCBI Taxonomy" id="1974527"/>
    <lineage>
        <taxon>Bacteria</taxon>
        <taxon>Candidatus Campbelliibacteriota</taxon>
    </lineage>
</organism>
<keyword evidence="1" id="KW-0812">Transmembrane</keyword>
<keyword evidence="1" id="KW-1133">Transmembrane helix</keyword>
<dbReference type="EMBL" id="PFAA01000042">
    <property type="protein sequence ID" value="PIT96606.1"/>
    <property type="molecule type" value="Genomic_DNA"/>
</dbReference>
<dbReference type="Pfam" id="PF01551">
    <property type="entry name" value="Peptidase_M23"/>
    <property type="match status" value="1"/>
</dbReference>
<feature type="domain" description="LysM" evidence="2">
    <location>
        <begin position="140"/>
        <end position="184"/>
    </location>
</feature>
<dbReference type="InterPro" id="IPR050570">
    <property type="entry name" value="Cell_wall_metabolism_enzyme"/>
</dbReference>
<dbReference type="AlphaFoldDB" id="A0A2M6WV85"/>
<feature type="domain" description="LysM" evidence="2">
    <location>
        <begin position="190"/>
        <end position="234"/>
    </location>
</feature>
<dbReference type="Proteomes" id="UP000230481">
    <property type="component" value="Unassembled WGS sequence"/>
</dbReference>
<comment type="caution">
    <text evidence="3">The sequence shown here is derived from an EMBL/GenBank/DDBJ whole genome shotgun (WGS) entry which is preliminary data.</text>
</comment>
<dbReference type="SMART" id="SM00257">
    <property type="entry name" value="LysM"/>
    <property type="match status" value="2"/>
</dbReference>
<dbReference type="InterPro" id="IPR018392">
    <property type="entry name" value="LysM"/>
</dbReference>
<dbReference type="GO" id="GO:0004222">
    <property type="term" value="F:metalloendopeptidase activity"/>
    <property type="evidence" value="ECO:0007669"/>
    <property type="project" value="TreeGrafter"/>
</dbReference>
<reference evidence="4" key="1">
    <citation type="submission" date="2017-09" db="EMBL/GenBank/DDBJ databases">
        <title>Depth-based differentiation of microbial function through sediment-hosted aquifers and enrichment of novel symbionts in the deep terrestrial subsurface.</title>
        <authorList>
            <person name="Probst A.J."/>
            <person name="Ladd B."/>
            <person name="Jarett J.K."/>
            <person name="Geller-Mcgrath D.E."/>
            <person name="Sieber C.M.K."/>
            <person name="Emerson J.B."/>
            <person name="Anantharaman K."/>
            <person name="Thomas B.C."/>
            <person name="Malmstrom R."/>
            <person name="Stieglmeier M."/>
            <person name="Klingl A."/>
            <person name="Woyke T."/>
            <person name="Ryan C.M."/>
            <person name="Banfield J.F."/>
        </authorList>
    </citation>
    <scope>NUCLEOTIDE SEQUENCE [LARGE SCALE GENOMIC DNA]</scope>
</reference>
<gene>
    <name evidence="3" type="ORF">COT82_02330</name>
</gene>
<dbReference type="CDD" id="cd00118">
    <property type="entry name" value="LysM"/>
    <property type="match status" value="1"/>
</dbReference>
<dbReference type="PANTHER" id="PTHR21666:SF270">
    <property type="entry name" value="MUREIN HYDROLASE ACTIVATOR ENVC"/>
    <property type="match status" value="1"/>
</dbReference>
<dbReference type="InterPro" id="IPR011055">
    <property type="entry name" value="Dup_hybrid_motif"/>
</dbReference>
<dbReference type="CDD" id="cd12797">
    <property type="entry name" value="M23_peptidase"/>
    <property type="match status" value="1"/>
</dbReference>
<sequence>MKYQRGRNKIQFIIPINQDPDSTYKSAKNQATLTNFCKLFTIKFVLFIIIFITPIYANAGVFSIVSGLFSLSKNENTKITNAYNSQTLPILRAALNIDPNPSKGGGEIIIVNNEALLSEIGPSGTLAEIEERPKTSDQISIYVVREGDSLSQIAKMFNVSTNTIVWANDIKSGSFISPGQTLIVLPITGIRHTVIKSETIKSIVKKYDGDLDEVLQYNNLTENSIIAIGDIIIVPDGEIASPIYNSSNINIITGSGGPTYSGYYIKPVTNGRLSQGLHGYNAVDIAAPFGTPIMAAASGEVIISKNYGWNGGYGNYIVIKHNNGTQTLYSHNSNNIVYTGQYVIQGQVIGYVGSTGRSTGPHVHIEVRGAENPFKSWFQTF</sequence>
<keyword evidence="1" id="KW-0472">Membrane</keyword>
<dbReference type="Gene3D" id="3.10.350.10">
    <property type="entry name" value="LysM domain"/>
    <property type="match status" value="2"/>
</dbReference>
<evidence type="ECO:0000313" key="4">
    <source>
        <dbReference type="Proteomes" id="UP000230481"/>
    </source>
</evidence>
<dbReference type="PROSITE" id="PS51782">
    <property type="entry name" value="LYSM"/>
    <property type="match status" value="2"/>
</dbReference>
<proteinExistence type="predicted"/>
<name>A0A2M6WV85_9BACT</name>
<dbReference type="PANTHER" id="PTHR21666">
    <property type="entry name" value="PEPTIDASE-RELATED"/>
    <property type="match status" value="1"/>
</dbReference>
<dbReference type="Gene3D" id="2.70.70.10">
    <property type="entry name" value="Glucose Permease (Domain IIA)"/>
    <property type="match status" value="1"/>
</dbReference>